<dbReference type="RefSeq" id="WP_230666801.1">
    <property type="nucleotide sequence ID" value="NZ_JAJNAY010000001.1"/>
</dbReference>
<sequence>MKIILSILLCLSLASCTVYGVTNDYKKLSDEEKSSVVSLKNFDDTNTKNVYKINGSQLKEELKKYPKSLVYIFSNGCTSQYCLPMSNYERFAKENNYKLFLVMEGYAHLYKTTGQRSEVFKEQLYSIDNDFYNSWYSVRYHRLFENELRRIEKKAKPTWEGSLYFFNYDTLEKVTKDLPQ</sequence>
<gene>
    <name evidence="2" type="ORF">LO744_01835</name>
</gene>
<accession>A0A9Q3YTU4</accession>
<name>A0A9Q3YTU4_9FLAO</name>
<evidence type="ECO:0000256" key="1">
    <source>
        <dbReference type="SAM" id="SignalP"/>
    </source>
</evidence>
<dbReference type="EMBL" id="JAJNAY010000001">
    <property type="protein sequence ID" value="MCD1115616.1"/>
    <property type="molecule type" value="Genomic_DNA"/>
</dbReference>
<proteinExistence type="predicted"/>
<evidence type="ECO:0000313" key="3">
    <source>
        <dbReference type="Proteomes" id="UP001108025"/>
    </source>
</evidence>
<dbReference type="Proteomes" id="UP001108025">
    <property type="component" value="Unassembled WGS sequence"/>
</dbReference>
<comment type="caution">
    <text evidence="2">The sequence shown here is derived from an EMBL/GenBank/DDBJ whole genome shotgun (WGS) entry which is preliminary data.</text>
</comment>
<dbReference type="AlphaFoldDB" id="A0A9Q3YTU4"/>
<reference evidence="2" key="1">
    <citation type="submission" date="2021-11" db="EMBL/GenBank/DDBJ databases">
        <title>Description of novel Chryseobacterium species.</title>
        <authorList>
            <person name="Saticioglu I.B."/>
            <person name="Ay H."/>
            <person name="Altun S."/>
            <person name="Duman M."/>
        </authorList>
    </citation>
    <scope>NUCLEOTIDE SEQUENCE</scope>
    <source>
        <strain evidence="2">C-17</strain>
    </source>
</reference>
<protein>
    <submittedName>
        <fullName evidence="2">Uncharacterized protein</fullName>
    </submittedName>
</protein>
<keyword evidence="3" id="KW-1185">Reference proteome</keyword>
<evidence type="ECO:0000313" key="2">
    <source>
        <dbReference type="EMBL" id="MCD1115616.1"/>
    </source>
</evidence>
<feature type="signal peptide" evidence="1">
    <location>
        <begin position="1"/>
        <end position="20"/>
    </location>
</feature>
<organism evidence="2 3">
    <name type="scientific">Chryseobacterium turcicum</name>
    <dbReference type="NCBI Taxonomy" id="2898076"/>
    <lineage>
        <taxon>Bacteria</taxon>
        <taxon>Pseudomonadati</taxon>
        <taxon>Bacteroidota</taxon>
        <taxon>Flavobacteriia</taxon>
        <taxon>Flavobacteriales</taxon>
        <taxon>Weeksellaceae</taxon>
        <taxon>Chryseobacterium group</taxon>
        <taxon>Chryseobacterium</taxon>
    </lineage>
</organism>
<feature type="chain" id="PRO_5040342849" evidence="1">
    <location>
        <begin position="21"/>
        <end position="180"/>
    </location>
</feature>
<keyword evidence="1" id="KW-0732">Signal</keyword>
<dbReference type="PROSITE" id="PS51257">
    <property type="entry name" value="PROKAR_LIPOPROTEIN"/>
    <property type="match status" value="1"/>
</dbReference>